<feature type="transmembrane region" description="Helical" evidence="5">
    <location>
        <begin position="204"/>
        <end position="225"/>
    </location>
</feature>
<organism evidence="6 7">
    <name type="scientific">Cyclobacterium qasimii M12-11B</name>
    <dbReference type="NCBI Taxonomy" id="641524"/>
    <lineage>
        <taxon>Bacteria</taxon>
        <taxon>Pseudomonadati</taxon>
        <taxon>Bacteroidota</taxon>
        <taxon>Cytophagia</taxon>
        <taxon>Cytophagales</taxon>
        <taxon>Cyclobacteriaceae</taxon>
        <taxon>Cyclobacterium</taxon>
    </lineage>
</organism>
<dbReference type="EMBL" id="ATNM01000147">
    <property type="protein sequence ID" value="EPR66446.1"/>
    <property type="molecule type" value="Genomic_DNA"/>
</dbReference>
<dbReference type="GO" id="GO:0016020">
    <property type="term" value="C:membrane"/>
    <property type="evidence" value="ECO:0007669"/>
    <property type="project" value="UniProtKB-SubCell"/>
</dbReference>
<protein>
    <recommendedName>
        <fullName evidence="8">1,4-dihydroxy-2-naphthoate octaprenyltransferase</fullName>
    </recommendedName>
</protein>
<evidence type="ECO:0000313" key="6">
    <source>
        <dbReference type="EMBL" id="EPR66446.1"/>
    </source>
</evidence>
<dbReference type="STRING" id="641524.ADICYQ_4580"/>
<comment type="subcellular location">
    <subcellularLocation>
        <location evidence="1">Membrane</location>
        <topology evidence="1">Multi-pass membrane protein</topology>
    </subcellularLocation>
</comment>
<dbReference type="eggNOG" id="COG0382">
    <property type="taxonomic scope" value="Bacteria"/>
</dbReference>
<keyword evidence="2 5" id="KW-0812">Transmembrane</keyword>
<comment type="caution">
    <text evidence="6">The sequence shown here is derived from an EMBL/GenBank/DDBJ whole genome shotgun (WGS) entry which is preliminary data.</text>
</comment>
<evidence type="ECO:0000256" key="1">
    <source>
        <dbReference type="ARBA" id="ARBA00004141"/>
    </source>
</evidence>
<evidence type="ECO:0000256" key="3">
    <source>
        <dbReference type="ARBA" id="ARBA00022989"/>
    </source>
</evidence>
<evidence type="ECO:0000256" key="5">
    <source>
        <dbReference type="SAM" id="Phobius"/>
    </source>
</evidence>
<evidence type="ECO:0000313" key="7">
    <source>
        <dbReference type="Proteomes" id="UP000014974"/>
    </source>
</evidence>
<dbReference type="GO" id="GO:0016765">
    <property type="term" value="F:transferase activity, transferring alkyl or aryl (other than methyl) groups"/>
    <property type="evidence" value="ECO:0007669"/>
    <property type="project" value="InterPro"/>
</dbReference>
<evidence type="ECO:0008006" key="8">
    <source>
        <dbReference type="Google" id="ProtNLM"/>
    </source>
</evidence>
<feature type="transmembrane region" description="Helical" evidence="5">
    <location>
        <begin position="231"/>
        <end position="255"/>
    </location>
</feature>
<evidence type="ECO:0000256" key="2">
    <source>
        <dbReference type="ARBA" id="ARBA00022692"/>
    </source>
</evidence>
<dbReference type="InterPro" id="IPR000537">
    <property type="entry name" value="UbiA_prenyltransferase"/>
</dbReference>
<dbReference type="RefSeq" id="WP_020889671.1">
    <property type="nucleotide sequence ID" value="NZ_ATNM01000147.1"/>
</dbReference>
<feature type="transmembrane region" description="Helical" evidence="5">
    <location>
        <begin position="127"/>
        <end position="150"/>
    </location>
</feature>
<dbReference type="PATRIC" id="fig|641524.5.peg.4544"/>
<reference evidence="6 7" key="1">
    <citation type="journal article" date="2013" name="Genome Announc.">
        <title>Draft Genome Sequence of Cyclobacterium qasimii Strain M12-11BT, Isolated from Arctic Marine Sediment.</title>
        <authorList>
            <person name="Shivaji S."/>
            <person name="Ara S."/>
            <person name="Singh A."/>
            <person name="Kumar Pinnaka A."/>
        </authorList>
    </citation>
    <scope>NUCLEOTIDE SEQUENCE [LARGE SCALE GENOMIC DNA]</scope>
    <source>
        <strain evidence="6 7">M12-11B</strain>
    </source>
</reference>
<proteinExistence type="predicted"/>
<name>S7V948_9BACT</name>
<feature type="transmembrane region" description="Helical" evidence="5">
    <location>
        <begin position="21"/>
        <end position="48"/>
    </location>
</feature>
<feature type="transmembrane region" description="Helical" evidence="5">
    <location>
        <begin position="79"/>
        <end position="107"/>
    </location>
</feature>
<dbReference type="OrthoDB" id="665023at2"/>
<sequence length="289" mass="33378">MFKKSSWEHLRIPFSYYLMPVFWFALSSATDVPIVNIIAVGVILHLFLYPSSNGYNSYFDKDEKSIGGLKNPKKVTIGLYYLSLVFFGIALIGALFINGIFFSMVLLYGLISMAYSHPSIRLKKYPYLSWLTAGVFQGAFTFAMCVIGFVDGSFSLLLEWKLLLPALITTLLLLGSYPLTQVYQHEEDKKRGDITLSLKLGIKGTFYFSAIWFLISGITFIWYFTHIDAQWAIWWFLGSTAPLVIYFYIWFTLILKDPKKYANHTMAMRMNKISSSVLNFFFIYYYFAQ</sequence>
<feature type="transmembrane region" description="Helical" evidence="5">
    <location>
        <begin position="267"/>
        <end position="287"/>
    </location>
</feature>
<keyword evidence="4 5" id="KW-0472">Membrane</keyword>
<feature type="transmembrane region" description="Helical" evidence="5">
    <location>
        <begin position="162"/>
        <end position="183"/>
    </location>
</feature>
<evidence type="ECO:0000256" key="4">
    <source>
        <dbReference type="ARBA" id="ARBA00023136"/>
    </source>
</evidence>
<dbReference type="AlphaFoldDB" id="S7V948"/>
<dbReference type="Pfam" id="PF01040">
    <property type="entry name" value="UbiA"/>
    <property type="match status" value="1"/>
</dbReference>
<dbReference type="Proteomes" id="UP000014974">
    <property type="component" value="Unassembled WGS sequence"/>
</dbReference>
<keyword evidence="3 5" id="KW-1133">Transmembrane helix</keyword>
<accession>S7V948</accession>
<gene>
    <name evidence="6" type="ORF">ADICYQ_4580</name>
</gene>